<accession>A0AAE0FH69</accession>
<comment type="caution">
    <text evidence="2">The sequence shown here is derived from an EMBL/GenBank/DDBJ whole genome shotgun (WGS) entry which is preliminary data.</text>
</comment>
<evidence type="ECO:0000256" key="1">
    <source>
        <dbReference type="SAM" id="MobiDB-lite"/>
    </source>
</evidence>
<proteinExistence type="predicted"/>
<dbReference type="AlphaFoldDB" id="A0AAE0FH69"/>
<keyword evidence="3" id="KW-1185">Reference proteome</keyword>
<dbReference type="Proteomes" id="UP001190700">
    <property type="component" value="Unassembled WGS sequence"/>
</dbReference>
<protein>
    <submittedName>
        <fullName evidence="2">Uncharacterized protein</fullName>
    </submittedName>
</protein>
<feature type="region of interest" description="Disordered" evidence="1">
    <location>
        <begin position="1"/>
        <end position="22"/>
    </location>
</feature>
<evidence type="ECO:0000313" key="3">
    <source>
        <dbReference type="Proteomes" id="UP001190700"/>
    </source>
</evidence>
<dbReference type="EMBL" id="LGRX02018464">
    <property type="protein sequence ID" value="KAK3259777.1"/>
    <property type="molecule type" value="Genomic_DNA"/>
</dbReference>
<sequence length="83" mass="8333">MVETGPSLGAKFEAWDDGGDGSKPLGVGAVALLGMMVETGPSLCVGGGGSGLWDDGEFNQACVWGSVECQARDDGDWSKPVGG</sequence>
<organism evidence="2 3">
    <name type="scientific">Cymbomonas tetramitiformis</name>
    <dbReference type="NCBI Taxonomy" id="36881"/>
    <lineage>
        <taxon>Eukaryota</taxon>
        <taxon>Viridiplantae</taxon>
        <taxon>Chlorophyta</taxon>
        <taxon>Pyramimonadophyceae</taxon>
        <taxon>Pyramimonadales</taxon>
        <taxon>Pyramimonadaceae</taxon>
        <taxon>Cymbomonas</taxon>
    </lineage>
</organism>
<gene>
    <name evidence="2" type="ORF">CYMTET_31238</name>
</gene>
<name>A0AAE0FH69_9CHLO</name>
<evidence type="ECO:0000313" key="2">
    <source>
        <dbReference type="EMBL" id="KAK3259777.1"/>
    </source>
</evidence>
<reference evidence="2 3" key="1">
    <citation type="journal article" date="2015" name="Genome Biol. Evol.">
        <title>Comparative Genomics of a Bacterivorous Green Alga Reveals Evolutionary Causalities and Consequences of Phago-Mixotrophic Mode of Nutrition.</title>
        <authorList>
            <person name="Burns J.A."/>
            <person name="Paasch A."/>
            <person name="Narechania A."/>
            <person name="Kim E."/>
        </authorList>
    </citation>
    <scope>NUCLEOTIDE SEQUENCE [LARGE SCALE GENOMIC DNA]</scope>
    <source>
        <strain evidence="2 3">PLY_AMNH</strain>
    </source>
</reference>